<dbReference type="Gene3D" id="3.40.50.2300">
    <property type="match status" value="1"/>
</dbReference>
<dbReference type="GO" id="GO:0000160">
    <property type="term" value="P:phosphorelay signal transduction system"/>
    <property type="evidence" value="ECO:0007669"/>
    <property type="project" value="InterPro"/>
</dbReference>
<evidence type="ECO:0000256" key="1">
    <source>
        <dbReference type="PROSITE-ProRule" id="PRU00169"/>
    </source>
</evidence>
<gene>
    <name evidence="3" type="ORF">TMPK1_27940</name>
</gene>
<dbReference type="InterPro" id="IPR001789">
    <property type="entry name" value="Sig_transdc_resp-reg_receiver"/>
</dbReference>
<proteinExistence type="predicted"/>
<feature type="domain" description="Response regulatory" evidence="2">
    <location>
        <begin position="1"/>
        <end position="69"/>
    </location>
</feature>
<keyword evidence="1" id="KW-0597">Phosphoprotein</keyword>
<dbReference type="Proteomes" id="UP000681075">
    <property type="component" value="Unassembled WGS sequence"/>
</dbReference>
<dbReference type="AlphaFoldDB" id="A0A8S8XGF8"/>
<accession>A0A8S8XGF8</accession>
<protein>
    <recommendedName>
        <fullName evidence="2">Response regulatory domain-containing protein</fullName>
    </recommendedName>
</protein>
<dbReference type="Pfam" id="PF00072">
    <property type="entry name" value="Response_reg"/>
    <property type="match status" value="1"/>
</dbReference>
<keyword evidence="4" id="KW-1185">Reference proteome</keyword>
<name>A0A8S8XGF8_9PROT</name>
<dbReference type="InterPro" id="IPR011006">
    <property type="entry name" value="CheY-like_superfamily"/>
</dbReference>
<evidence type="ECO:0000313" key="3">
    <source>
        <dbReference type="EMBL" id="GIL40557.1"/>
    </source>
</evidence>
<organism evidence="3 4">
    <name type="scientific">Roseiterribacter gracilis</name>
    <dbReference type="NCBI Taxonomy" id="2812848"/>
    <lineage>
        <taxon>Bacteria</taxon>
        <taxon>Pseudomonadati</taxon>
        <taxon>Pseudomonadota</taxon>
        <taxon>Alphaproteobacteria</taxon>
        <taxon>Rhodospirillales</taxon>
        <taxon>Roseiterribacteraceae</taxon>
        <taxon>Roseiterribacter</taxon>
    </lineage>
</organism>
<sequence>MAIVDINLGHGIDGISLARILKRDHHIPTVLVSGYRTPGMDNLIEENAIGFLPKPFTSSDLRTLLIDIYARMARGAS</sequence>
<reference evidence="3" key="1">
    <citation type="submission" date="2021-02" db="EMBL/GenBank/DDBJ databases">
        <title>Genome sequence of Rhodospirillales sp. strain TMPK1 isolated from soil.</title>
        <authorList>
            <person name="Nakai R."/>
            <person name="Kusada H."/>
            <person name="Tamaki H."/>
        </authorList>
    </citation>
    <scope>NUCLEOTIDE SEQUENCE</scope>
    <source>
        <strain evidence="3">TMPK1</strain>
    </source>
</reference>
<comment type="caution">
    <text evidence="3">The sequence shown here is derived from an EMBL/GenBank/DDBJ whole genome shotgun (WGS) entry which is preliminary data.</text>
</comment>
<feature type="modified residue" description="4-aspartylphosphate" evidence="1">
    <location>
        <position position="5"/>
    </location>
</feature>
<dbReference type="EMBL" id="BOPV01000001">
    <property type="protein sequence ID" value="GIL40557.1"/>
    <property type="molecule type" value="Genomic_DNA"/>
</dbReference>
<evidence type="ECO:0000313" key="4">
    <source>
        <dbReference type="Proteomes" id="UP000681075"/>
    </source>
</evidence>
<dbReference type="PROSITE" id="PS50110">
    <property type="entry name" value="RESPONSE_REGULATORY"/>
    <property type="match status" value="1"/>
</dbReference>
<evidence type="ECO:0000259" key="2">
    <source>
        <dbReference type="PROSITE" id="PS50110"/>
    </source>
</evidence>
<dbReference type="SUPFAM" id="SSF52172">
    <property type="entry name" value="CheY-like"/>
    <property type="match status" value="1"/>
</dbReference>